<dbReference type="STRING" id="597362.K5X776"/>
<evidence type="ECO:0000256" key="1">
    <source>
        <dbReference type="ARBA" id="ARBA00004123"/>
    </source>
</evidence>
<dbReference type="HOGENOM" id="CLU_002631_1_1_1"/>
<evidence type="ECO:0000313" key="9">
    <source>
        <dbReference type="Proteomes" id="UP000008493"/>
    </source>
</evidence>
<evidence type="ECO:0000256" key="4">
    <source>
        <dbReference type="PROSITE-ProRule" id="PRU00475"/>
    </source>
</evidence>
<dbReference type="Pfam" id="PF15613">
    <property type="entry name" value="WSD"/>
    <property type="match status" value="1"/>
</dbReference>
<organism evidence="8 9">
    <name type="scientific">Agaricus bisporus var. burnettii (strain JB137-S8 / ATCC MYA-4627 / FGSC 10392)</name>
    <name type="common">White button mushroom</name>
    <dbReference type="NCBI Taxonomy" id="597362"/>
    <lineage>
        <taxon>Eukaryota</taxon>
        <taxon>Fungi</taxon>
        <taxon>Dikarya</taxon>
        <taxon>Basidiomycota</taxon>
        <taxon>Agaricomycotina</taxon>
        <taxon>Agaricomycetes</taxon>
        <taxon>Agaricomycetidae</taxon>
        <taxon>Agaricales</taxon>
        <taxon>Agaricineae</taxon>
        <taxon>Agaricaceae</taxon>
        <taxon>Agaricus</taxon>
    </lineage>
</organism>
<dbReference type="GO" id="GO:0000785">
    <property type="term" value="C:chromatin"/>
    <property type="evidence" value="ECO:0007669"/>
    <property type="project" value="UniProtKB-ARBA"/>
</dbReference>
<proteinExistence type="predicted"/>
<feature type="compositionally biased region" description="Basic and acidic residues" evidence="5">
    <location>
        <begin position="338"/>
        <end position="360"/>
    </location>
</feature>
<reference evidence="9" key="1">
    <citation type="journal article" date="2012" name="Proc. Natl. Acad. Sci. U.S.A.">
        <title>Genome sequence of the button mushroom Agaricus bisporus reveals mechanisms governing adaptation to a humic-rich ecological niche.</title>
        <authorList>
            <person name="Morin E."/>
            <person name="Kohler A."/>
            <person name="Baker A.R."/>
            <person name="Foulongne-Oriol M."/>
            <person name="Lombard V."/>
            <person name="Nagy L.G."/>
            <person name="Ohm R.A."/>
            <person name="Patyshakuliyeva A."/>
            <person name="Brun A."/>
            <person name="Aerts A.L."/>
            <person name="Bailey A.M."/>
            <person name="Billette C."/>
            <person name="Coutinho P.M."/>
            <person name="Deakin G."/>
            <person name="Doddapaneni H."/>
            <person name="Floudas D."/>
            <person name="Grimwood J."/>
            <person name="Hilden K."/>
            <person name="Kuees U."/>
            <person name="LaButti K.M."/>
            <person name="Lapidus A."/>
            <person name="Lindquist E.A."/>
            <person name="Lucas S.M."/>
            <person name="Murat C."/>
            <person name="Riley R.W."/>
            <person name="Salamov A.A."/>
            <person name="Schmutz J."/>
            <person name="Subramanian V."/>
            <person name="Woesten H.A.B."/>
            <person name="Xu J."/>
            <person name="Eastwood D.C."/>
            <person name="Foster G.D."/>
            <person name="Sonnenberg A.S."/>
            <person name="Cullen D."/>
            <person name="de Vries R.P."/>
            <person name="Lundell T."/>
            <person name="Hibbett D.S."/>
            <person name="Henrissat B."/>
            <person name="Burton K.S."/>
            <person name="Kerrigan R.W."/>
            <person name="Challen M.P."/>
            <person name="Grigoriev I.V."/>
            <person name="Martin F."/>
        </authorList>
    </citation>
    <scope>NUCLEOTIDE SEQUENCE [LARGE SCALE GENOMIC DNA]</scope>
    <source>
        <strain evidence="9">JB137-S8 / ATCC MYA-4627 / FGSC 10392</strain>
    </source>
</reference>
<evidence type="ECO:0000256" key="3">
    <source>
        <dbReference type="ARBA" id="ARBA00023242"/>
    </source>
</evidence>
<dbReference type="PANTHER" id="PTHR32075">
    <property type="entry name" value="ISWI CHROMATIN-REMODELING COMPLEX SUBUNIT YPL216W-RELATED"/>
    <property type="match status" value="1"/>
</dbReference>
<keyword evidence="9" id="KW-1185">Reference proteome</keyword>
<feature type="compositionally biased region" description="Basic and acidic residues" evidence="5">
    <location>
        <begin position="306"/>
        <end position="316"/>
    </location>
</feature>
<dbReference type="Pfam" id="PF10537">
    <property type="entry name" value="WAC_Acf1_DNA_bd"/>
    <property type="match status" value="1"/>
</dbReference>
<evidence type="ECO:0000259" key="7">
    <source>
        <dbReference type="PROSITE" id="PS51136"/>
    </source>
</evidence>
<dbReference type="InterPro" id="IPR018501">
    <property type="entry name" value="DDT_dom"/>
</dbReference>
<evidence type="ECO:0000256" key="5">
    <source>
        <dbReference type="SAM" id="MobiDB-lite"/>
    </source>
</evidence>
<dbReference type="Pfam" id="PF15612">
    <property type="entry name" value="WHIM1"/>
    <property type="match status" value="1"/>
</dbReference>
<dbReference type="InterPro" id="IPR013136">
    <property type="entry name" value="WSTF_Acf1_Cbp146"/>
</dbReference>
<dbReference type="PROSITE" id="PS50827">
    <property type="entry name" value="DDT"/>
    <property type="match status" value="1"/>
</dbReference>
<feature type="domain" description="DDT" evidence="6">
    <location>
        <begin position="411"/>
        <end position="474"/>
    </location>
</feature>
<dbReference type="EMBL" id="JH971385">
    <property type="protein sequence ID" value="EKM83736.1"/>
    <property type="molecule type" value="Genomic_DNA"/>
</dbReference>
<gene>
    <name evidence="8" type="ORF">AGABI1DRAFT_66653</name>
</gene>
<dbReference type="OMA" id="YANKMGE"/>
<dbReference type="GO" id="GO:0031509">
    <property type="term" value="P:subtelomeric heterochromatin formation"/>
    <property type="evidence" value="ECO:0007669"/>
    <property type="project" value="TreeGrafter"/>
</dbReference>
<dbReference type="PANTHER" id="PTHR32075:SF6">
    <property type="entry name" value="ISWI CHROMATIN-REMODELING COMPLEX SUBUNIT YPL216W-RELATED"/>
    <property type="match status" value="1"/>
</dbReference>
<feature type="region of interest" description="Disordered" evidence="5">
    <location>
        <begin position="877"/>
        <end position="908"/>
    </location>
</feature>
<protein>
    <recommendedName>
        <fullName evidence="10">WAC domain-containing protein</fullName>
    </recommendedName>
</protein>
<feature type="compositionally biased region" description="Polar residues" evidence="5">
    <location>
        <begin position="668"/>
        <end position="679"/>
    </location>
</feature>
<comment type="subcellular location">
    <subcellularLocation>
        <location evidence="1 4">Nucleus</location>
    </subcellularLocation>
</comment>
<dbReference type="eggNOG" id="KOG1245">
    <property type="taxonomic scope" value="Eukaryota"/>
</dbReference>
<keyword evidence="3 4" id="KW-0539">Nucleus</keyword>
<dbReference type="KEGG" id="abp:AGABI1DRAFT66653"/>
<dbReference type="GeneID" id="18830599"/>
<sequence length="908" mass="103946">MPTCRRKRVVLTEPTEELVRALETDPGREVFYLEETGEIFETYESYAARMSFYRLKQFQCEVTGKSGLDYFQAVESERQEARTMHARFSEPLKSPVLRAVQWQVMGRLDHLVEAVFDRFKDRYFKSEKVLVDIEGVKYYGLIEKVYPPRFSADQQARDAFKDTDLSERTLDEEQPHLYGGDLNIPIQEANTKDNPELYYYWVHILELEKDKGEKSKVAKTATEKDTKVIGSVMECQCNTLSRDRLSFSKSILRRFIRDCVDRDAAVASPWTVKPLIAKHYGVSSIMPEETRKGVEDIKKGEIDKRKKVWEDREGPPTKKQKKMTAGQEGKDPLPFVVGRKEREAQEKAEKERLAKEEAEAERIAVEKKKKRPVRYPTEDLDIRINDKDKKAGIHLQRPMAQRSGLPCNDSPNTFESMLLCWNFLNAYGEPLHVWHFTLDDLACALQHTMSDLPCPLLGEIHSNLIYNLRTVPFTRHNATLSLLKLKETFGSEHEVFGVTVEQLMGALADVGNNWERVPLRHGEGREGWEDALVGCLKDHATLENFPRLREILTQLFFSPPQDVSETSCSDVQTLTHPSLPAERYYSLSPEDRLSILSFFCNLAVSSKTVRSHMETCEEALTEYRKTKIDVNRLKKQHLQDMSALAVEAEITQNGTNGAEEDTPMNDGSELSDTSGGDHSSVTKRKATKKQDMRVANAKARGAARAKQAQQKQALAEHRRLDEEVSKLERRLESIEREFRQHVGGVRAKPLGKDRFYNRIWWFDGLGCTAANNPALGQYGTGRIFIQGPSEFDLDILKRREDGVDARRLEEEGEEGVLGSSDWAAYSTLEEYVAWLNPKGHRELALKTALTKWWVPITAGMKKRIAELNAYLKLPDARRSSRNKGGPGHDISQQPYMQWKNRRALTHNQ</sequence>
<dbReference type="RefSeq" id="XP_007325146.1">
    <property type="nucleotide sequence ID" value="XM_007325084.1"/>
</dbReference>
<dbReference type="GO" id="GO:0000781">
    <property type="term" value="C:chromosome, telomeric region"/>
    <property type="evidence" value="ECO:0007669"/>
    <property type="project" value="GOC"/>
</dbReference>
<keyword evidence="2" id="KW-0175">Coiled coil</keyword>
<dbReference type="InterPro" id="IPR028941">
    <property type="entry name" value="WHIM2_dom"/>
</dbReference>
<evidence type="ECO:0000259" key="6">
    <source>
        <dbReference type="PROSITE" id="PS50827"/>
    </source>
</evidence>
<dbReference type="OrthoDB" id="332390at2759"/>
<feature type="region of interest" description="Disordered" evidence="5">
    <location>
        <begin position="306"/>
        <end position="360"/>
    </location>
</feature>
<dbReference type="PROSITE" id="PS51136">
    <property type="entry name" value="WAC"/>
    <property type="match status" value="1"/>
</dbReference>
<feature type="compositionally biased region" description="Basic residues" evidence="5">
    <location>
        <begin position="899"/>
        <end position="908"/>
    </location>
</feature>
<dbReference type="Proteomes" id="UP000008493">
    <property type="component" value="Unassembled WGS sequence"/>
</dbReference>
<name>K5X776_AGABU</name>
<accession>K5X776</accession>
<evidence type="ECO:0008006" key="10">
    <source>
        <dbReference type="Google" id="ProtNLM"/>
    </source>
</evidence>
<feature type="domain" description="WAC" evidence="7">
    <location>
        <begin position="28"/>
        <end position="137"/>
    </location>
</feature>
<evidence type="ECO:0000256" key="2">
    <source>
        <dbReference type="ARBA" id="ARBA00023054"/>
    </source>
</evidence>
<dbReference type="InterPro" id="IPR028942">
    <property type="entry name" value="WHIM1_dom"/>
</dbReference>
<evidence type="ECO:0000313" key="8">
    <source>
        <dbReference type="EMBL" id="EKM83736.1"/>
    </source>
</evidence>
<dbReference type="InParanoid" id="K5X776"/>
<dbReference type="GO" id="GO:0005634">
    <property type="term" value="C:nucleus"/>
    <property type="evidence" value="ECO:0007669"/>
    <property type="project" value="UniProtKB-SubCell"/>
</dbReference>
<feature type="region of interest" description="Disordered" evidence="5">
    <location>
        <begin position="654"/>
        <end position="717"/>
    </location>
</feature>
<dbReference type="Pfam" id="PF02791">
    <property type="entry name" value="DDT"/>
    <property type="match status" value="1"/>
</dbReference>
<dbReference type="AlphaFoldDB" id="K5X776"/>
<feature type="compositionally biased region" description="Low complexity" evidence="5">
    <location>
        <begin position="693"/>
        <end position="713"/>
    </location>
</feature>